<dbReference type="InterPro" id="IPR005508">
    <property type="entry name" value="At2g31720-like"/>
</dbReference>
<evidence type="ECO:0000256" key="1">
    <source>
        <dbReference type="ARBA" id="ARBA00004123"/>
    </source>
</evidence>
<keyword evidence="2" id="KW-0805">Transcription regulation</keyword>
<evidence type="ECO:0000256" key="4">
    <source>
        <dbReference type="ARBA" id="ARBA00023163"/>
    </source>
</evidence>
<keyword evidence="5" id="KW-0539">Nucleus</keyword>
<name>A0A8X8AYD7_BRACI</name>
<dbReference type="PANTHER" id="PTHR31541">
    <property type="entry name" value="B3 DOMAIN PLANT PROTEIN-RELATED"/>
    <property type="match status" value="1"/>
</dbReference>
<keyword evidence="3" id="KW-0238">DNA-binding</keyword>
<reference evidence="7 8" key="1">
    <citation type="submission" date="2020-02" db="EMBL/GenBank/DDBJ databases">
        <authorList>
            <person name="Ma Q."/>
            <person name="Huang Y."/>
            <person name="Song X."/>
            <person name="Pei D."/>
        </authorList>
    </citation>
    <scope>NUCLEOTIDE SEQUENCE [LARGE SCALE GENOMIC DNA]</scope>
    <source>
        <strain evidence="7">Sxm20200214</strain>
        <tissue evidence="7">Leaf</tissue>
    </source>
</reference>
<protein>
    <recommendedName>
        <fullName evidence="9">TF-B3 domain-containing protein</fullName>
    </recommendedName>
</protein>
<dbReference type="InterPro" id="IPR015300">
    <property type="entry name" value="DNA-bd_pseudobarrel_sf"/>
</dbReference>
<dbReference type="GO" id="GO:0003677">
    <property type="term" value="F:DNA binding"/>
    <property type="evidence" value="ECO:0007669"/>
    <property type="project" value="UniProtKB-KW"/>
</dbReference>
<evidence type="ECO:0000256" key="3">
    <source>
        <dbReference type="ARBA" id="ARBA00023125"/>
    </source>
</evidence>
<evidence type="ECO:0008006" key="9">
    <source>
        <dbReference type="Google" id="ProtNLM"/>
    </source>
</evidence>
<sequence>MASPRNPPLSRKTRPMASSSIALVEYVSQEDASPPTMPPLSRKERPPPFPPKAKQPKKKEKVAASSWTSETTPEWLLKLMKGAEEPKKIIEKELSATDVSHSHNRLSMPCSNIIDLEFLTLTEQRLIEEDEGKKHKTGVNAILVVKFVDSDVLKDFDVNFRRWKMPKKSGSPTFVYNLVTGWNKVVDGCGLDENDKIRVWSFHSDGKLCFALALALATPSPPSPPLLLLPPPPSDSGISEPEEISSALVIYDKSNDACNPRNKVLFSGAFLWFFLRS</sequence>
<evidence type="ECO:0000256" key="5">
    <source>
        <dbReference type="ARBA" id="ARBA00023242"/>
    </source>
</evidence>
<gene>
    <name evidence="7" type="ORF">Bca52824_018265</name>
</gene>
<evidence type="ECO:0000256" key="6">
    <source>
        <dbReference type="SAM" id="MobiDB-lite"/>
    </source>
</evidence>
<accession>A0A8X8AYD7</accession>
<keyword evidence="4" id="KW-0804">Transcription</keyword>
<comment type="caution">
    <text evidence="7">The sequence shown here is derived from an EMBL/GenBank/DDBJ whole genome shotgun (WGS) entry which is preliminary data.</text>
</comment>
<comment type="subcellular location">
    <subcellularLocation>
        <location evidence="1">Nucleus</location>
    </subcellularLocation>
</comment>
<dbReference type="SUPFAM" id="SSF101936">
    <property type="entry name" value="DNA-binding pseudobarrel domain"/>
    <property type="match status" value="1"/>
</dbReference>
<proteinExistence type="predicted"/>
<evidence type="ECO:0000256" key="2">
    <source>
        <dbReference type="ARBA" id="ARBA00023015"/>
    </source>
</evidence>
<dbReference type="EMBL" id="JAAMPC010000004">
    <property type="protein sequence ID" value="KAG2315143.1"/>
    <property type="molecule type" value="Genomic_DNA"/>
</dbReference>
<feature type="region of interest" description="Disordered" evidence="6">
    <location>
        <begin position="27"/>
        <end position="68"/>
    </location>
</feature>
<dbReference type="OrthoDB" id="1935604at2759"/>
<organism evidence="7 8">
    <name type="scientific">Brassica carinata</name>
    <name type="common">Ethiopian mustard</name>
    <name type="synonym">Abyssinian cabbage</name>
    <dbReference type="NCBI Taxonomy" id="52824"/>
    <lineage>
        <taxon>Eukaryota</taxon>
        <taxon>Viridiplantae</taxon>
        <taxon>Streptophyta</taxon>
        <taxon>Embryophyta</taxon>
        <taxon>Tracheophyta</taxon>
        <taxon>Spermatophyta</taxon>
        <taxon>Magnoliopsida</taxon>
        <taxon>eudicotyledons</taxon>
        <taxon>Gunneridae</taxon>
        <taxon>Pentapetalae</taxon>
        <taxon>rosids</taxon>
        <taxon>malvids</taxon>
        <taxon>Brassicales</taxon>
        <taxon>Brassicaceae</taxon>
        <taxon>Brassiceae</taxon>
        <taxon>Brassica</taxon>
    </lineage>
</organism>
<evidence type="ECO:0000313" key="7">
    <source>
        <dbReference type="EMBL" id="KAG2315143.1"/>
    </source>
</evidence>
<dbReference type="Gene3D" id="2.40.330.10">
    <property type="entry name" value="DNA-binding pseudobarrel domain"/>
    <property type="match status" value="1"/>
</dbReference>
<keyword evidence="8" id="KW-1185">Reference proteome</keyword>
<dbReference type="AlphaFoldDB" id="A0A8X8AYD7"/>
<dbReference type="PANTHER" id="PTHR31541:SF25">
    <property type="entry name" value="GAMMA-GLIADIN B"/>
    <property type="match status" value="1"/>
</dbReference>
<evidence type="ECO:0000313" key="8">
    <source>
        <dbReference type="Proteomes" id="UP000886595"/>
    </source>
</evidence>
<dbReference type="GO" id="GO:0005634">
    <property type="term" value="C:nucleus"/>
    <property type="evidence" value="ECO:0007669"/>
    <property type="project" value="UniProtKB-SubCell"/>
</dbReference>
<dbReference type="Pfam" id="PF03754">
    <property type="entry name" value="At2g31720-like"/>
    <property type="match status" value="1"/>
</dbReference>
<dbReference type="Proteomes" id="UP000886595">
    <property type="component" value="Unassembled WGS sequence"/>
</dbReference>